<evidence type="ECO:0000313" key="2">
    <source>
        <dbReference type="EMBL" id="ACZ06919.1"/>
    </source>
</evidence>
<dbReference type="HOGENOM" id="CLU_159248_3_3_0"/>
<proteinExistence type="predicted"/>
<organism evidence="2 3">
    <name type="scientific">Sebaldella termitidis (strain ATCC 33386 / NCTC 11300)</name>
    <dbReference type="NCBI Taxonomy" id="526218"/>
    <lineage>
        <taxon>Bacteria</taxon>
        <taxon>Fusobacteriati</taxon>
        <taxon>Fusobacteriota</taxon>
        <taxon>Fusobacteriia</taxon>
        <taxon>Fusobacteriales</taxon>
        <taxon>Leptotrichiaceae</taxon>
        <taxon>Sebaldella</taxon>
    </lineage>
</organism>
<dbReference type="GO" id="GO:0009401">
    <property type="term" value="P:phosphoenolpyruvate-dependent sugar phosphotransferase system"/>
    <property type="evidence" value="ECO:0007669"/>
    <property type="project" value="InterPro"/>
</dbReference>
<protein>
    <submittedName>
        <fullName evidence="2">Phosphotransferase system lactose/cellobiose-specific IIB subunit</fullName>
    </submittedName>
</protein>
<reference evidence="2 3" key="2">
    <citation type="journal article" date="2010" name="Stand. Genomic Sci.">
        <title>Complete genome sequence of Sebaldella termitidis type strain (NCTC 11300).</title>
        <authorList>
            <person name="Harmon-Smith M."/>
            <person name="Celia L."/>
            <person name="Chertkov O."/>
            <person name="Lapidus A."/>
            <person name="Copeland A."/>
            <person name="Glavina Del Rio T."/>
            <person name="Nolan M."/>
            <person name="Lucas S."/>
            <person name="Tice H."/>
            <person name="Cheng J.F."/>
            <person name="Han C."/>
            <person name="Detter J.C."/>
            <person name="Bruce D."/>
            <person name="Goodwin L."/>
            <person name="Pitluck S."/>
            <person name="Pati A."/>
            <person name="Liolios K."/>
            <person name="Ivanova N."/>
            <person name="Mavromatis K."/>
            <person name="Mikhailova N."/>
            <person name="Chen A."/>
            <person name="Palaniappan K."/>
            <person name="Land M."/>
            <person name="Hauser L."/>
            <person name="Chang Y.J."/>
            <person name="Jeffries C.D."/>
            <person name="Brettin T."/>
            <person name="Goker M."/>
            <person name="Beck B."/>
            <person name="Bristow J."/>
            <person name="Eisen J.A."/>
            <person name="Markowitz V."/>
            <person name="Hugenholtz P."/>
            <person name="Kyrpides N.C."/>
            <person name="Klenk H.P."/>
            <person name="Chen F."/>
        </authorList>
    </citation>
    <scope>NUCLEOTIDE SEQUENCE [LARGE SCALE GENOMIC DNA]</scope>
    <source>
        <strain evidence="3">ATCC 33386 / NCTC 11300</strain>
    </source>
</reference>
<name>D1AIV7_SEBTE</name>
<dbReference type="Gene3D" id="3.40.50.2300">
    <property type="match status" value="1"/>
</dbReference>
<dbReference type="KEGG" id="str:Sterm_0031"/>
<dbReference type="SUPFAM" id="SSF52794">
    <property type="entry name" value="PTS system IIB component-like"/>
    <property type="match status" value="1"/>
</dbReference>
<dbReference type="eggNOG" id="COG3414">
    <property type="taxonomic scope" value="Bacteria"/>
</dbReference>
<dbReference type="Proteomes" id="UP000000845">
    <property type="component" value="Chromosome"/>
</dbReference>
<evidence type="ECO:0000256" key="1">
    <source>
        <dbReference type="ARBA" id="ARBA00022679"/>
    </source>
</evidence>
<keyword evidence="3" id="KW-1185">Reference proteome</keyword>
<dbReference type="InterPro" id="IPR036095">
    <property type="entry name" value="PTS_EIIB-like_sf"/>
</dbReference>
<dbReference type="EMBL" id="CP001739">
    <property type="protein sequence ID" value="ACZ06919.1"/>
    <property type="molecule type" value="Genomic_DNA"/>
</dbReference>
<evidence type="ECO:0000313" key="3">
    <source>
        <dbReference type="Proteomes" id="UP000000845"/>
    </source>
</evidence>
<reference evidence="3" key="1">
    <citation type="submission" date="2009-09" db="EMBL/GenBank/DDBJ databases">
        <title>The complete chromosome of Sebaldella termitidis ATCC 33386.</title>
        <authorList>
            <consortium name="US DOE Joint Genome Institute (JGI-PGF)"/>
            <person name="Lucas S."/>
            <person name="Copeland A."/>
            <person name="Lapidus A."/>
            <person name="Glavina del Rio T."/>
            <person name="Dalin E."/>
            <person name="Tice H."/>
            <person name="Bruce D."/>
            <person name="Goodwin L."/>
            <person name="Pitluck S."/>
            <person name="Kyrpides N."/>
            <person name="Mavromatis K."/>
            <person name="Ivanova N."/>
            <person name="Mikhailova N."/>
            <person name="Sims D."/>
            <person name="Meincke L."/>
            <person name="Brettin T."/>
            <person name="Detter J.C."/>
            <person name="Han C."/>
            <person name="Larimer F."/>
            <person name="Land M."/>
            <person name="Hauser L."/>
            <person name="Markowitz V."/>
            <person name="Cheng J.F."/>
            <person name="Hugenholtz P."/>
            <person name="Woyke T."/>
            <person name="Wu D."/>
            <person name="Eisen J.A."/>
        </authorList>
    </citation>
    <scope>NUCLEOTIDE SEQUENCE [LARGE SCALE GENOMIC DNA]</scope>
    <source>
        <strain evidence="3">ATCC 33386 / NCTC 11300</strain>
    </source>
</reference>
<sequence length="90" mass="9995">MKKILVATGTSVNKMKFAVETIKNYCANKNVECEVKGVNIYEMKLEEENPDVLVVIGPSDIKTDIPIIMGTAFITKMGMDKTCDEILSHL</sequence>
<dbReference type="AlphaFoldDB" id="D1AIV7"/>
<dbReference type="RefSeq" id="WP_012859519.1">
    <property type="nucleotide sequence ID" value="NC_013517.1"/>
</dbReference>
<dbReference type="STRING" id="526218.Sterm_0031"/>
<dbReference type="GO" id="GO:0008982">
    <property type="term" value="F:protein-N(PI)-phosphohistidine-sugar phosphotransferase activity"/>
    <property type="evidence" value="ECO:0007669"/>
    <property type="project" value="InterPro"/>
</dbReference>
<keyword evidence="1" id="KW-0808">Transferase</keyword>
<accession>D1AIV7</accession>
<gene>
    <name evidence="2" type="ordered locus">Sterm_0031</name>
</gene>